<feature type="compositionally biased region" description="Polar residues" evidence="1">
    <location>
        <begin position="233"/>
        <end position="243"/>
    </location>
</feature>
<evidence type="ECO:0000313" key="3">
    <source>
        <dbReference type="Proteomes" id="UP000054279"/>
    </source>
</evidence>
<feature type="compositionally biased region" description="Low complexity" evidence="1">
    <location>
        <begin position="259"/>
        <end position="269"/>
    </location>
</feature>
<reference evidence="2 3" key="1">
    <citation type="submission" date="2014-06" db="EMBL/GenBank/DDBJ databases">
        <title>Evolutionary Origins and Diversification of the Mycorrhizal Mutualists.</title>
        <authorList>
            <consortium name="DOE Joint Genome Institute"/>
            <consortium name="Mycorrhizal Genomics Consortium"/>
            <person name="Kohler A."/>
            <person name="Kuo A."/>
            <person name="Nagy L.G."/>
            <person name="Floudas D."/>
            <person name="Copeland A."/>
            <person name="Barry K.W."/>
            <person name="Cichocki N."/>
            <person name="Veneault-Fourrey C."/>
            <person name="LaButti K."/>
            <person name="Lindquist E.A."/>
            <person name="Lipzen A."/>
            <person name="Lundell T."/>
            <person name="Morin E."/>
            <person name="Murat C."/>
            <person name="Riley R."/>
            <person name="Ohm R."/>
            <person name="Sun H."/>
            <person name="Tunlid A."/>
            <person name="Henrissat B."/>
            <person name="Grigoriev I.V."/>
            <person name="Hibbett D.S."/>
            <person name="Martin F."/>
        </authorList>
    </citation>
    <scope>NUCLEOTIDE SEQUENCE [LARGE SCALE GENOMIC DNA]</scope>
    <source>
        <strain evidence="2 3">SS14</strain>
    </source>
</reference>
<dbReference type="AlphaFoldDB" id="A0A0C9UKJ4"/>
<protein>
    <submittedName>
        <fullName evidence="2">Uncharacterized protein</fullName>
    </submittedName>
</protein>
<dbReference type="EMBL" id="KN837284">
    <property type="protein sequence ID" value="KIJ29377.1"/>
    <property type="molecule type" value="Genomic_DNA"/>
</dbReference>
<dbReference type="HOGENOM" id="CLU_700511_0_0_1"/>
<name>A0A0C9UKJ4_SPHS4</name>
<dbReference type="OrthoDB" id="3258371at2759"/>
<dbReference type="Proteomes" id="UP000054279">
    <property type="component" value="Unassembled WGS sequence"/>
</dbReference>
<feature type="region of interest" description="Disordered" evidence="1">
    <location>
        <begin position="344"/>
        <end position="380"/>
    </location>
</feature>
<gene>
    <name evidence="2" type="ORF">M422DRAFT_269214</name>
</gene>
<sequence>MSLTIISGNFSIFGAEIVQTGRFQHVIYKTSVHTDDRRESFPTYIRAFLPHGSATFEDNTTIFLYGKLSASCRSPFLIEVINMFRYPGDPADPLHGAGPSFAPRLCILGHVQNTTDVPSYEGHRTFSVLASAYVRDQIQTSSFTAFFDGSPRWKNTAIPIKNSSIFIFGALTSRSEETQTVRIRVEDLAFNLGPCSDMSFTEGSGAKDHKINTLSRPSARSAWASGPSYAVNGLNNSSPNGSKSDLHAENSGNKEAETRTAATTQVSQTTSILSKELNGLAEAHMPVQHHQATSVQANELTCSTMGSNNNFNIEMDQRPINKALLSTLPLGRLTSTENGDIQARIDKKGLGRPKRKAQTQPTRPRGGKRANTKRITSPIDDFSDVVMTDGIGYE</sequence>
<accession>A0A0C9UKJ4</accession>
<keyword evidence="3" id="KW-1185">Reference proteome</keyword>
<organism evidence="2 3">
    <name type="scientific">Sphaerobolus stellatus (strain SS14)</name>
    <dbReference type="NCBI Taxonomy" id="990650"/>
    <lineage>
        <taxon>Eukaryota</taxon>
        <taxon>Fungi</taxon>
        <taxon>Dikarya</taxon>
        <taxon>Basidiomycota</taxon>
        <taxon>Agaricomycotina</taxon>
        <taxon>Agaricomycetes</taxon>
        <taxon>Phallomycetidae</taxon>
        <taxon>Geastrales</taxon>
        <taxon>Sphaerobolaceae</taxon>
        <taxon>Sphaerobolus</taxon>
    </lineage>
</organism>
<evidence type="ECO:0000256" key="1">
    <source>
        <dbReference type="SAM" id="MobiDB-lite"/>
    </source>
</evidence>
<evidence type="ECO:0000313" key="2">
    <source>
        <dbReference type="EMBL" id="KIJ29377.1"/>
    </source>
</evidence>
<feature type="compositionally biased region" description="Basic and acidic residues" evidence="1">
    <location>
        <begin position="244"/>
        <end position="258"/>
    </location>
</feature>
<proteinExistence type="predicted"/>
<feature type="region of interest" description="Disordered" evidence="1">
    <location>
        <begin position="233"/>
        <end position="269"/>
    </location>
</feature>